<proteinExistence type="predicted"/>
<organism evidence="1 2">
    <name type="scientific">Thioalkalivibrio nitratireducens (strain DSM 14787 / UNIQEM 213 / ALEN2)</name>
    <dbReference type="NCBI Taxonomy" id="1255043"/>
    <lineage>
        <taxon>Bacteria</taxon>
        <taxon>Pseudomonadati</taxon>
        <taxon>Pseudomonadota</taxon>
        <taxon>Gammaproteobacteria</taxon>
        <taxon>Chromatiales</taxon>
        <taxon>Ectothiorhodospiraceae</taxon>
        <taxon>Thioalkalivibrio</taxon>
    </lineage>
</organism>
<dbReference type="KEGG" id="tni:TVNIR_2393"/>
<gene>
    <name evidence="1" type="ordered locus">TVNIR_2393</name>
</gene>
<sequence length="91" mass="10006">MDQSPGYLFFEHLTRQFSPYELNPLNLNPLRDLVAFQKPESASRVRSRPGRSSPSAITTAFIAPALVPLTLAMRMRASSSSRSSTPEVSAP</sequence>
<reference evidence="1" key="1">
    <citation type="submission" date="2015-12" db="EMBL/GenBank/DDBJ databases">
        <authorList>
            <person name="Tikhonova T.V."/>
            <person name="Pavlov A.R."/>
            <person name="Beletsky A.V."/>
            <person name="Mardanov A.V."/>
            <person name="Sorokin D.Y."/>
            <person name="Ravin N.V."/>
            <person name="Popov V.O."/>
        </authorList>
    </citation>
    <scope>NUCLEOTIDE SEQUENCE</scope>
    <source>
        <strain evidence="1">DSM 14787</strain>
    </source>
</reference>
<protein>
    <submittedName>
        <fullName evidence="1">Ferredoxin reductase</fullName>
    </submittedName>
</protein>
<dbReference type="STRING" id="1255043.TVNIR_2393"/>
<dbReference type="AlphaFoldDB" id="L0E083"/>
<dbReference type="PATRIC" id="fig|1255043.3.peg.2415"/>
<dbReference type="eggNOG" id="COG1752">
    <property type="taxonomic scope" value="Bacteria"/>
</dbReference>
<accession>L0E083</accession>
<dbReference type="Proteomes" id="UP000010809">
    <property type="component" value="Chromosome"/>
</dbReference>
<name>L0E083_THIND</name>
<evidence type="ECO:0000313" key="2">
    <source>
        <dbReference type="Proteomes" id="UP000010809"/>
    </source>
</evidence>
<dbReference type="EMBL" id="CP003989">
    <property type="protein sequence ID" value="AGA34036.1"/>
    <property type="molecule type" value="Genomic_DNA"/>
</dbReference>
<keyword evidence="2" id="KW-1185">Reference proteome</keyword>
<evidence type="ECO:0000313" key="1">
    <source>
        <dbReference type="EMBL" id="AGA34036.1"/>
    </source>
</evidence>
<dbReference type="HOGENOM" id="CLU_2426056_0_0_6"/>